<evidence type="ECO:0000313" key="1">
    <source>
        <dbReference type="EMBL" id="ASM77807.1"/>
    </source>
</evidence>
<protein>
    <recommendedName>
        <fullName evidence="3">PhoU domain-containing protein</fullName>
    </recommendedName>
</protein>
<sequence length="134" mass="14537">MPLATAADVERFADLLTECADAIHQRLIAAIRAAEVNPFTAQQILQDEATLRQRANGLYMDAAQCIVADLGDDQINLNEVIREAGTRITEISKIAHFIDIVSDLLVVVSSVYAAQPGPILAALHDIQQDIDTIT</sequence>
<name>A0A221KG26_VITFI</name>
<dbReference type="AlphaFoldDB" id="A0A221KG26"/>
<dbReference type="Proteomes" id="UP000199729">
    <property type="component" value="Chromosome"/>
</dbReference>
<keyword evidence="2" id="KW-1185">Reference proteome</keyword>
<evidence type="ECO:0000313" key="2">
    <source>
        <dbReference type="Proteomes" id="UP000199729"/>
    </source>
</evidence>
<gene>
    <name evidence="1" type="ORF">VITFI_CDS2029</name>
</gene>
<organism evidence="1 2">
    <name type="scientific">Vitreoscilla filiformis</name>
    <dbReference type="NCBI Taxonomy" id="63"/>
    <lineage>
        <taxon>Bacteria</taxon>
        <taxon>Pseudomonadati</taxon>
        <taxon>Pseudomonadota</taxon>
        <taxon>Betaproteobacteria</taxon>
        <taxon>Neisseriales</taxon>
        <taxon>Neisseriaceae</taxon>
        <taxon>Vitreoscilla</taxon>
    </lineage>
</organism>
<proteinExistence type="predicted"/>
<dbReference type="OrthoDB" id="5703812at2"/>
<reference evidence="1 2" key="1">
    <citation type="submission" date="2017-07" db="EMBL/GenBank/DDBJ databases">
        <title>Complete Genome Sequence of the cosmetic ferment Vitreoscilla filiformis (ATCC15551).</title>
        <authorList>
            <person name="Contreras S."/>
            <person name="Sagory-Zalkind P."/>
            <person name="Blanquart H."/>
            <person name="Iltis A."/>
            <person name="Morand S.C."/>
        </authorList>
    </citation>
    <scope>NUCLEOTIDE SEQUENCE [LARGE SCALE GENOMIC DNA]</scope>
    <source>
        <strain evidence="1 2">ATCC 15551</strain>
    </source>
</reference>
<accession>A0A221KG26</accession>
<evidence type="ECO:0008006" key="3">
    <source>
        <dbReference type="Google" id="ProtNLM"/>
    </source>
</evidence>
<dbReference type="EMBL" id="CP022423">
    <property type="protein sequence ID" value="ASM77807.1"/>
    <property type="molecule type" value="Genomic_DNA"/>
</dbReference>
<dbReference type="RefSeq" id="WP_089416841.1">
    <property type="nucleotide sequence ID" value="NZ_CP022423.1"/>
</dbReference>
<dbReference type="KEGG" id="vff:VITFI_CDS2029"/>